<dbReference type="Proteomes" id="UP001216390">
    <property type="component" value="Chromosome"/>
</dbReference>
<keyword evidence="2" id="KW-0732">Signal</keyword>
<feature type="compositionally biased region" description="Low complexity" evidence="1">
    <location>
        <begin position="197"/>
        <end position="216"/>
    </location>
</feature>
<name>A0AAE9Y5N8_9ACTN</name>
<dbReference type="RefSeq" id="WP_272736787.1">
    <property type="nucleotide sequence ID" value="NZ_CP116942.1"/>
</dbReference>
<organism evidence="3 4">
    <name type="scientific">Iamia majanohamensis</name>
    <dbReference type="NCBI Taxonomy" id="467976"/>
    <lineage>
        <taxon>Bacteria</taxon>
        <taxon>Bacillati</taxon>
        <taxon>Actinomycetota</taxon>
        <taxon>Acidimicrobiia</taxon>
        <taxon>Acidimicrobiales</taxon>
        <taxon>Iamiaceae</taxon>
        <taxon>Iamia</taxon>
    </lineage>
</organism>
<evidence type="ECO:0000256" key="1">
    <source>
        <dbReference type="SAM" id="MobiDB-lite"/>
    </source>
</evidence>
<accession>A0AAE9Y5N8</accession>
<feature type="chain" id="PRO_5042132110" evidence="2">
    <location>
        <begin position="33"/>
        <end position="229"/>
    </location>
</feature>
<reference evidence="3" key="1">
    <citation type="submission" date="2023-01" db="EMBL/GenBank/DDBJ databases">
        <title>The diversity of Class Acidimicrobiia in South China Sea sediment environments and the proposal of Iamia marina sp. nov., a novel species of the genus Iamia.</title>
        <authorList>
            <person name="He Y."/>
            <person name="Tian X."/>
        </authorList>
    </citation>
    <scope>NUCLEOTIDE SEQUENCE</scope>
    <source>
        <strain evidence="3">DSM 19957</strain>
    </source>
</reference>
<feature type="signal peptide" evidence="2">
    <location>
        <begin position="1"/>
        <end position="32"/>
    </location>
</feature>
<dbReference type="KEGG" id="ima:PO878_00830"/>
<gene>
    <name evidence="3" type="ORF">PO878_00830</name>
</gene>
<sequence>MSLRRPRATATVVVPLMALALLVATGAGPAGAAPQSISGRITGSLSVGDIEVVAADLGGADGTVDVEAGTIDLGFSFPGPREYTSTSDLLVSLTLGGPGEAQGTYDATTGAVALSLTTTLAISAETQDRDLGYCVTTDFVIPFTGVLDLDASTLTLAATGVPTGIEGCAVRGQVEEEIAKGLSFDWTVGRGLPEGPSTTSTTTSIPVDDADPPATDAAQPITAAATFTG</sequence>
<keyword evidence="4" id="KW-1185">Reference proteome</keyword>
<evidence type="ECO:0000256" key="2">
    <source>
        <dbReference type="SAM" id="SignalP"/>
    </source>
</evidence>
<evidence type="ECO:0000313" key="4">
    <source>
        <dbReference type="Proteomes" id="UP001216390"/>
    </source>
</evidence>
<dbReference type="AlphaFoldDB" id="A0AAE9Y5N8"/>
<feature type="region of interest" description="Disordered" evidence="1">
    <location>
        <begin position="189"/>
        <end position="216"/>
    </location>
</feature>
<proteinExistence type="predicted"/>
<protein>
    <submittedName>
        <fullName evidence="3">Uncharacterized protein</fullName>
    </submittedName>
</protein>
<dbReference type="EMBL" id="CP116942">
    <property type="protein sequence ID" value="WCO67265.1"/>
    <property type="molecule type" value="Genomic_DNA"/>
</dbReference>
<evidence type="ECO:0000313" key="3">
    <source>
        <dbReference type="EMBL" id="WCO67265.1"/>
    </source>
</evidence>